<feature type="transmembrane region" description="Helical" evidence="11">
    <location>
        <begin position="105"/>
        <end position="129"/>
    </location>
</feature>
<keyword evidence="8 11" id="KW-0812">Transmembrane</keyword>
<evidence type="ECO:0000256" key="4">
    <source>
        <dbReference type="ARBA" id="ARBA00022448"/>
    </source>
</evidence>
<keyword evidence="7" id="KW-0762">Sugar transport</keyword>
<feature type="transmembrane region" description="Helical" evidence="11">
    <location>
        <begin position="294"/>
        <end position="313"/>
    </location>
</feature>
<reference evidence="13" key="1">
    <citation type="submission" date="2022-10" db="EMBL/GenBank/DDBJ databases">
        <title>Gaoshiqiia sediminis gen. nov., sp. nov., isolated from coastal sediment.</title>
        <authorList>
            <person name="Yu W.X."/>
            <person name="Mu D.S."/>
            <person name="Du J.Z."/>
            <person name="Liang Y.Q."/>
        </authorList>
    </citation>
    <scope>NUCLEOTIDE SEQUENCE</scope>
    <source>
        <strain evidence="13">A06</strain>
    </source>
</reference>
<dbReference type="AlphaFoldDB" id="A0AA41Y5I2"/>
<keyword evidence="5" id="KW-1003">Cell membrane</keyword>
<evidence type="ECO:0000256" key="11">
    <source>
        <dbReference type="SAM" id="Phobius"/>
    </source>
</evidence>
<dbReference type="SUPFAM" id="SSF103473">
    <property type="entry name" value="MFS general substrate transporter"/>
    <property type="match status" value="1"/>
</dbReference>
<evidence type="ECO:0000256" key="6">
    <source>
        <dbReference type="ARBA" id="ARBA00022519"/>
    </source>
</evidence>
<comment type="similarity">
    <text evidence="3">Belongs to the major facilitator superfamily. FHS transporter (TC 2.A.1.7) family.</text>
</comment>
<keyword evidence="6" id="KW-0997">Cell inner membrane</keyword>
<name>A0AA41Y5I2_9BACT</name>
<evidence type="ECO:0000256" key="5">
    <source>
        <dbReference type="ARBA" id="ARBA00022475"/>
    </source>
</evidence>
<dbReference type="GO" id="GO:0005886">
    <property type="term" value="C:plasma membrane"/>
    <property type="evidence" value="ECO:0007669"/>
    <property type="project" value="UniProtKB-SubCell"/>
</dbReference>
<comment type="function">
    <text evidence="1">Intake of glucose and galactose.</text>
</comment>
<evidence type="ECO:0000256" key="10">
    <source>
        <dbReference type="ARBA" id="ARBA00023136"/>
    </source>
</evidence>
<dbReference type="InterPro" id="IPR036259">
    <property type="entry name" value="MFS_trans_sf"/>
</dbReference>
<evidence type="ECO:0000256" key="1">
    <source>
        <dbReference type="ARBA" id="ARBA00003321"/>
    </source>
</evidence>
<feature type="transmembrane region" description="Helical" evidence="11">
    <location>
        <begin position="378"/>
        <end position="397"/>
    </location>
</feature>
<evidence type="ECO:0000256" key="8">
    <source>
        <dbReference type="ARBA" id="ARBA00022692"/>
    </source>
</evidence>
<evidence type="ECO:0000256" key="3">
    <source>
        <dbReference type="ARBA" id="ARBA00009120"/>
    </source>
</evidence>
<dbReference type="InterPro" id="IPR011701">
    <property type="entry name" value="MFS"/>
</dbReference>
<dbReference type="Proteomes" id="UP001163821">
    <property type="component" value="Unassembled WGS sequence"/>
</dbReference>
<dbReference type="GO" id="GO:1904659">
    <property type="term" value="P:D-glucose transmembrane transport"/>
    <property type="evidence" value="ECO:0007669"/>
    <property type="project" value="InterPro"/>
</dbReference>
<evidence type="ECO:0000313" key="14">
    <source>
        <dbReference type="Proteomes" id="UP001163821"/>
    </source>
</evidence>
<dbReference type="Pfam" id="PF07690">
    <property type="entry name" value="MFS_1"/>
    <property type="match status" value="1"/>
</dbReference>
<sequence>MSTKNKYLFPLIVMASLFFLFGFITTMNNSTIEFLKGAFGLNDVQKQLPNTFFYGAYVLSVPVGFLIKRIGYRFSIFTGLALIALGFFASIPGVGFGYYGFLSAVSIFAIGVVVLQVAAAPYVVALGPAESSASRLTLTNALNSVATVIAPIFVSILLVTPELAPGEVLENSEIKEIVKNPFIGIGVVTVVILLIMFFLKLPDIKGEQKAAEEASKTKHKSSAFKYPHVWLGSLAIFVYMGIEIGIPSFFADFASKTGAVIDTSSTDMLKFYWGGLMVGRLIGIFVLQKARPSLILSICAIGGAAMLTGAIVLTGNVSMWLFLGTGLFHSIMWPVIYSLALEDLGPHSDVASGIIATSVIGAAILMPIMGAIQTITGSVIIAVSCLFVYYLYLIFFATKGSKIRT</sequence>
<proteinExistence type="inferred from homology"/>
<dbReference type="PROSITE" id="PS50850">
    <property type="entry name" value="MFS"/>
    <property type="match status" value="1"/>
</dbReference>
<keyword evidence="4" id="KW-0813">Transport</keyword>
<dbReference type="InterPro" id="IPR005964">
    <property type="entry name" value="Glc/Gal_transptr_bac"/>
</dbReference>
<feature type="transmembrane region" description="Helical" evidence="11">
    <location>
        <begin position="74"/>
        <end position="99"/>
    </location>
</feature>
<feature type="transmembrane region" description="Helical" evidence="11">
    <location>
        <begin position="47"/>
        <end position="67"/>
    </location>
</feature>
<dbReference type="EMBL" id="JAPAAF010000001">
    <property type="protein sequence ID" value="MCW0481258.1"/>
    <property type="molecule type" value="Genomic_DNA"/>
</dbReference>
<feature type="transmembrane region" description="Helical" evidence="11">
    <location>
        <begin position="353"/>
        <end position="372"/>
    </location>
</feature>
<feature type="transmembrane region" description="Helical" evidence="11">
    <location>
        <begin position="271"/>
        <end position="287"/>
    </location>
</feature>
<feature type="transmembrane region" description="Helical" evidence="11">
    <location>
        <begin position="141"/>
        <end position="161"/>
    </location>
</feature>
<dbReference type="PANTHER" id="PTHR43702:SF3">
    <property type="entry name" value="PROTEIN TSGA"/>
    <property type="match status" value="1"/>
</dbReference>
<feature type="transmembrane region" description="Helical" evidence="11">
    <location>
        <begin position="7"/>
        <end position="27"/>
    </location>
</feature>
<dbReference type="GO" id="GO:0055056">
    <property type="term" value="F:D-glucose transmembrane transporter activity"/>
    <property type="evidence" value="ECO:0007669"/>
    <property type="project" value="InterPro"/>
</dbReference>
<feature type="domain" description="Major facilitator superfamily (MFS) profile" evidence="12">
    <location>
        <begin position="10"/>
        <end position="402"/>
    </location>
</feature>
<evidence type="ECO:0000256" key="2">
    <source>
        <dbReference type="ARBA" id="ARBA00004429"/>
    </source>
</evidence>
<feature type="transmembrane region" description="Helical" evidence="11">
    <location>
        <begin position="319"/>
        <end position="341"/>
    </location>
</feature>
<evidence type="ECO:0000313" key="13">
    <source>
        <dbReference type="EMBL" id="MCW0481258.1"/>
    </source>
</evidence>
<evidence type="ECO:0000256" key="9">
    <source>
        <dbReference type="ARBA" id="ARBA00022989"/>
    </source>
</evidence>
<organism evidence="13 14">
    <name type="scientific">Gaoshiqia sediminis</name>
    <dbReference type="NCBI Taxonomy" id="2986998"/>
    <lineage>
        <taxon>Bacteria</taxon>
        <taxon>Pseudomonadati</taxon>
        <taxon>Bacteroidota</taxon>
        <taxon>Bacteroidia</taxon>
        <taxon>Marinilabiliales</taxon>
        <taxon>Prolixibacteraceae</taxon>
        <taxon>Gaoshiqia</taxon>
    </lineage>
</organism>
<evidence type="ECO:0000256" key="7">
    <source>
        <dbReference type="ARBA" id="ARBA00022597"/>
    </source>
</evidence>
<accession>A0AA41Y5I2</accession>
<comment type="subcellular location">
    <subcellularLocation>
        <location evidence="2">Cell inner membrane</location>
        <topology evidence="2">Multi-pass membrane protein</topology>
    </subcellularLocation>
</comment>
<comment type="caution">
    <text evidence="13">The sequence shown here is derived from an EMBL/GenBank/DDBJ whole genome shotgun (WGS) entry which is preliminary data.</text>
</comment>
<keyword evidence="9 11" id="KW-1133">Transmembrane helix</keyword>
<gene>
    <name evidence="13" type="primary">gluP</name>
    <name evidence="13" type="ORF">N2K84_00850</name>
</gene>
<evidence type="ECO:0000259" key="12">
    <source>
        <dbReference type="PROSITE" id="PS50850"/>
    </source>
</evidence>
<dbReference type="InterPro" id="IPR050375">
    <property type="entry name" value="MFS_TsgA-like"/>
</dbReference>
<protein>
    <submittedName>
        <fullName evidence="13">Glucose/galactose MFS transporter</fullName>
    </submittedName>
</protein>
<dbReference type="NCBIfam" id="TIGR01272">
    <property type="entry name" value="gluP"/>
    <property type="match status" value="1"/>
</dbReference>
<keyword evidence="14" id="KW-1185">Reference proteome</keyword>
<keyword evidence="10 11" id="KW-0472">Membrane</keyword>
<dbReference type="Gene3D" id="1.20.1250.20">
    <property type="entry name" value="MFS general substrate transporter like domains"/>
    <property type="match status" value="2"/>
</dbReference>
<dbReference type="RefSeq" id="WP_282589862.1">
    <property type="nucleotide sequence ID" value="NZ_JAPAAF010000001.1"/>
</dbReference>
<feature type="transmembrane region" description="Helical" evidence="11">
    <location>
        <begin position="181"/>
        <end position="199"/>
    </location>
</feature>
<dbReference type="InterPro" id="IPR020846">
    <property type="entry name" value="MFS_dom"/>
</dbReference>
<dbReference type="GO" id="GO:0005354">
    <property type="term" value="F:galactose transmembrane transporter activity"/>
    <property type="evidence" value="ECO:0007669"/>
    <property type="project" value="InterPro"/>
</dbReference>
<dbReference type="PANTHER" id="PTHR43702">
    <property type="entry name" value="L-FUCOSE-PROTON SYMPORTER"/>
    <property type="match status" value="1"/>
</dbReference>
<feature type="transmembrane region" description="Helical" evidence="11">
    <location>
        <begin position="229"/>
        <end position="251"/>
    </location>
</feature>